<dbReference type="AlphaFoldDB" id="X1IHZ6"/>
<evidence type="ECO:0000313" key="1">
    <source>
        <dbReference type="EMBL" id="GAH82001.1"/>
    </source>
</evidence>
<sequence>MPKLATPVQYEPSLDGLNTIRPLQLADEVKTVIPYPVLCKNPPSIDKPAVGMFARCSQQGALLKSVPVWANRIFEDDFELSEREPNVHYVFPTKVKYVFALLDMGGHSGAVHWTDSSYTQEYRLIATDKYTSIIFMGKD</sequence>
<reference evidence="1" key="1">
    <citation type="journal article" date="2014" name="Front. Microbiol.">
        <title>High frequency of phylogenetically diverse reductive dehalogenase-homologous genes in deep subseafloor sedimentary metagenomes.</title>
        <authorList>
            <person name="Kawai M."/>
            <person name="Futagami T."/>
            <person name="Toyoda A."/>
            <person name="Takaki Y."/>
            <person name="Nishi S."/>
            <person name="Hori S."/>
            <person name="Arai W."/>
            <person name="Tsubouchi T."/>
            <person name="Morono Y."/>
            <person name="Uchiyama I."/>
            <person name="Ito T."/>
            <person name="Fujiyama A."/>
            <person name="Inagaki F."/>
            <person name="Takami H."/>
        </authorList>
    </citation>
    <scope>NUCLEOTIDE SEQUENCE</scope>
    <source>
        <strain evidence="1">Expedition CK06-06</strain>
    </source>
</reference>
<name>X1IHZ6_9ZZZZ</name>
<feature type="non-terminal residue" evidence="1">
    <location>
        <position position="139"/>
    </location>
</feature>
<accession>X1IHZ6</accession>
<protein>
    <submittedName>
        <fullName evidence="1">Uncharacterized protein</fullName>
    </submittedName>
</protein>
<dbReference type="EMBL" id="BARU01040840">
    <property type="protein sequence ID" value="GAH82001.1"/>
    <property type="molecule type" value="Genomic_DNA"/>
</dbReference>
<gene>
    <name evidence="1" type="ORF">S03H2_63083</name>
</gene>
<proteinExistence type="predicted"/>
<comment type="caution">
    <text evidence="1">The sequence shown here is derived from an EMBL/GenBank/DDBJ whole genome shotgun (WGS) entry which is preliminary data.</text>
</comment>
<organism evidence="1">
    <name type="scientific">marine sediment metagenome</name>
    <dbReference type="NCBI Taxonomy" id="412755"/>
    <lineage>
        <taxon>unclassified sequences</taxon>
        <taxon>metagenomes</taxon>
        <taxon>ecological metagenomes</taxon>
    </lineage>
</organism>